<proteinExistence type="predicted"/>
<protein>
    <submittedName>
        <fullName evidence="6">MFS transporter</fullName>
    </submittedName>
</protein>
<feature type="transmembrane region" description="Helical" evidence="4">
    <location>
        <begin position="300"/>
        <end position="324"/>
    </location>
</feature>
<dbReference type="PANTHER" id="PTHR23534:SF1">
    <property type="entry name" value="MAJOR FACILITATOR SUPERFAMILY PROTEIN"/>
    <property type="match status" value="1"/>
</dbReference>
<keyword evidence="7" id="KW-1185">Reference proteome</keyword>
<feature type="transmembrane region" description="Helical" evidence="4">
    <location>
        <begin position="249"/>
        <end position="268"/>
    </location>
</feature>
<comment type="caution">
    <text evidence="6">The sequence shown here is derived from an EMBL/GenBank/DDBJ whole genome shotgun (WGS) entry which is preliminary data.</text>
</comment>
<sequence length="392" mass="41315">MENNNRIAVWRLVGAQAVSMTASNIVTVSVALASLTISTDPSLATLPFALQMLATMLATVPASMAMQRYGRTPIFVLGAIIGVIGALLATWALWKANFALFCVAGFCMGGANAVALYYRFAAAEAADEAYRPRAIALVMGGGVISALFGAEVAKFGRDLLAPAFFVGTYIIIAAMQVLNAIAISRIRLPRPPVAKFGAGRPMAEIARTPGFTVALLSGVICYSIMVLLMTATPLAMASCGLAFEDSAFVIQWHALAMYAPSFVTGRLIQRFGAQNILASGILLMAGAITAALSGESVGHFWVSLVALGLGWNFLFVGGTALLTVCYRPEERAKVQAVNDLSIFTVTAIASFAAGYLQSHIGWQAVNLSVLPLLGCLALVLVLRWQSLVKARA</sequence>
<gene>
    <name evidence="6" type="ORF">ACFSM5_05935</name>
</gene>
<feature type="transmembrane region" description="Helical" evidence="4">
    <location>
        <begin position="12"/>
        <end position="37"/>
    </location>
</feature>
<feature type="transmembrane region" description="Helical" evidence="4">
    <location>
        <begin position="210"/>
        <end position="229"/>
    </location>
</feature>
<keyword evidence="3 4" id="KW-0472">Membrane</keyword>
<dbReference type="Proteomes" id="UP001597295">
    <property type="component" value="Unassembled WGS sequence"/>
</dbReference>
<dbReference type="Pfam" id="PF07690">
    <property type="entry name" value="MFS_1"/>
    <property type="match status" value="1"/>
</dbReference>
<name>A0ABW5DPI3_9PROT</name>
<dbReference type="PROSITE" id="PS50850">
    <property type="entry name" value="MFS"/>
    <property type="match status" value="1"/>
</dbReference>
<feature type="transmembrane region" description="Helical" evidence="4">
    <location>
        <begin position="336"/>
        <end position="356"/>
    </location>
</feature>
<feature type="transmembrane region" description="Helical" evidence="4">
    <location>
        <begin position="159"/>
        <end position="182"/>
    </location>
</feature>
<evidence type="ECO:0000256" key="2">
    <source>
        <dbReference type="ARBA" id="ARBA00022989"/>
    </source>
</evidence>
<organism evidence="6 7">
    <name type="scientific">Lacibacterium aquatile</name>
    <dbReference type="NCBI Taxonomy" id="1168082"/>
    <lineage>
        <taxon>Bacteria</taxon>
        <taxon>Pseudomonadati</taxon>
        <taxon>Pseudomonadota</taxon>
        <taxon>Alphaproteobacteria</taxon>
        <taxon>Rhodospirillales</taxon>
        <taxon>Rhodospirillaceae</taxon>
    </lineage>
</organism>
<keyword evidence="2 4" id="KW-1133">Transmembrane helix</keyword>
<keyword evidence="1 4" id="KW-0812">Transmembrane</keyword>
<dbReference type="SUPFAM" id="SSF103473">
    <property type="entry name" value="MFS general substrate transporter"/>
    <property type="match status" value="1"/>
</dbReference>
<dbReference type="RefSeq" id="WP_379875377.1">
    <property type="nucleotide sequence ID" value="NZ_JBHUIP010000004.1"/>
</dbReference>
<dbReference type="Gene3D" id="1.20.1250.20">
    <property type="entry name" value="MFS general substrate transporter like domains"/>
    <property type="match status" value="1"/>
</dbReference>
<evidence type="ECO:0000256" key="4">
    <source>
        <dbReference type="SAM" id="Phobius"/>
    </source>
</evidence>
<evidence type="ECO:0000313" key="7">
    <source>
        <dbReference type="Proteomes" id="UP001597295"/>
    </source>
</evidence>
<feature type="transmembrane region" description="Helical" evidence="4">
    <location>
        <begin position="43"/>
        <end position="62"/>
    </location>
</feature>
<evidence type="ECO:0000313" key="6">
    <source>
        <dbReference type="EMBL" id="MFD2262421.1"/>
    </source>
</evidence>
<evidence type="ECO:0000259" key="5">
    <source>
        <dbReference type="PROSITE" id="PS50850"/>
    </source>
</evidence>
<dbReference type="PANTHER" id="PTHR23534">
    <property type="entry name" value="MFS PERMEASE"/>
    <property type="match status" value="1"/>
</dbReference>
<feature type="transmembrane region" description="Helical" evidence="4">
    <location>
        <begin position="134"/>
        <end position="153"/>
    </location>
</feature>
<dbReference type="EMBL" id="JBHUIP010000004">
    <property type="protein sequence ID" value="MFD2262421.1"/>
    <property type="molecule type" value="Genomic_DNA"/>
</dbReference>
<evidence type="ECO:0000256" key="3">
    <source>
        <dbReference type="ARBA" id="ARBA00023136"/>
    </source>
</evidence>
<feature type="transmembrane region" description="Helical" evidence="4">
    <location>
        <begin position="362"/>
        <end position="382"/>
    </location>
</feature>
<dbReference type="InterPro" id="IPR036259">
    <property type="entry name" value="MFS_trans_sf"/>
</dbReference>
<reference evidence="7" key="1">
    <citation type="journal article" date="2019" name="Int. J. Syst. Evol. Microbiol.">
        <title>The Global Catalogue of Microorganisms (GCM) 10K type strain sequencing project: providing services to taxonomists for standard genome sequencing and annotation.</title>
        <authorList>
            <consortium name="The Broad Institute Genomics Platform"/>
            <consortium name="The Broad Institute Genome Sequencing Center for Infectious Disease"/>
            <person name="Wu L."/>
            <person name="Ma J."/>
        </authorList>
    </citation>
    <scope>NUCLEOTIDE SEQUENCE [LARGE SCALE GENOMIC DNA]</scope>
    <source>
        <strain evidence="7">CGMCC 1.19062</strain>
    </source>
</reference>
<feature type="domain" description="Major facilitator superfamily (MFS) profile" evidence="5">
    <location>
        <begin position="202"/>
        <end position="392"/>
    </location>
</feature>
<evidence type="ECO:0000256" key="1">
    <source>
        <dbReference type="ARBA" id="ARBA00022692"/>
    </source>
</evidence>
<feature type="transmembrane region" description="Helical" evidence="4">
    <location>
        <begin position="74"/>
        <end position="92"/>
    </location>
</feature>
<dbReference type="InterPro" id="IPR020846">
    <property type="entry name" value="MFS_dom"/>
</dbReference>
<feature type="transmembrane region" description="Helical" evidence="4">
    <location>
        <begin position="275"/>
        <end position="294"/>
    </location>
</feature>
<feature type="transmembrane region" description="Helical" evidence="4">
    <location>
        <begin position="98"/>
        <end position="122"/>
    </location>
</feature>
<accession>A0ABW5DPI3</accession>
<dbReference type="InterPro" id="IPR011701">
    <property type="entry name" value="MFS"/>
</dbReference>